<evidence type="ECO:0000259" key="4">
    <source>
        <dbReference type="PROSITE" id="PS50987"/>
    </source>
</evidence>
<sequence length="120" mass="13486">MHKLIERFKALGDETRFKIFLLLAENQICVRGLANKLGISESAVSQHLKVLREAGLIVGEKVGYFTHYKVQKGVLKELEGVIGELAKDTINLQTVKEELHVVDFDCTKVCENQSERCGEV</sequence>
<evidence type="ECO:0000256" key="3">
    <source>
        <dbReference type="ARBA" id="ARBA00023163"/>
    </source>
</evidence>
<name>A0ABS5PT87_9FIRM</name>
<dbReference type="PANTHER" id="PTHR33154:SF33">
    <property type="entry name" value="TRANSCRIPTIONAL REPRESSOR SDPR"/>
    <property type="match status" value="1"/>
</dbReference>
<dbReference type="InterPro" id="IPR036388">
    <property type="entry name" value="WH-like_DNA-bd_sf"/>
</dbReference>
<dbReference type="InterPro" id="IPR011991">
    <property type="entry name" value="ArsR-like_HTH"/>
</dbReference>
<dbReference type="EMBL" id="JAHBCL010000038">
    <property type="protein sequence ID" value="MBS7528384.1"/>
    <property type="molecule type" value="Genomic_DNA"/>
</dbReference>
<dbReference type="PRINTS" id="PR00778">
    <property type="entry name" value="HTHARSR"/>
</dbReference>
<dbReference type="CDD" id="cd00090">
    <property type="entry name" value="HTH_ARSR"/>
    <property type="match status" value="1"/>
</dbReference>
<protein>
    <submittedName>
        <fullName evidence="5">Winged helix-turn-helix transcriptional regulator</fullName>
    </submittedName>
</protein>
<evidence type="ECO:0000256" key="2">
    <source>
        <dbReference type="ARBA" id="ARBA00023125"/>
    </source>
</evidence>
<keyword evidence="6" id="KW-1185">Reference proteome</keyword>
<dbReference type="SMART" id="SM00418">
    <property type="entry name" value="HTH_ARSR"/>
    <property type="match status" value="1"/>
</dbReference>
<comment type="caution">
    <text evidence="5">The sequence shown here is derived from an EMBL/GenBank/DDBJ whole genome shotgun (WGS) entry which is preliminary data.</text>
</comment>
<reference evidence="5 6" key="1">
    <citation type="submission" date="2021-05" db="EMBL/GenBank/DDBJ databases">
        <title>Fusibacter ferrireducens sp. nov., an anaerobic, sulfur- and Fe-reducing bacterium isolated from the mangrove sediment.</title>
        <authorList>
            <person name="Qiu D."/>
        </authorList>
    </citation>
    <scope>NUCLEOTIDE SEQUENCE [LARGE SCALE GENOMIC DNA]</scope>
    <source>
        <strain evidence="5 6">DSM 12116</strain>
    </source>
</reference>
<accession>A0ABS5PT87</accession>
<dbReference type="Gene3D" id="1.10.10.10">
    <property type="entry name" value="Winged helix-like DNA-binding domain superfamily/Winged helix DNA-binding domain"/>
    <property type="match status" value="1"/>
</dbReference>
<dbReference type="PROSITE" id="PS50987">
    <property type="entry name" value="HTH_ARSR_2"/>
    <property type="match status" value="1"/>
</dbReference>
<dbReference type="InterPro" id="IPR001845">
    <property type="entry name" value="HTH_ArsR_DNA-bd_dom"/>
</dbReference>
<gene>
    <name evidence="5" type="ORF">KHM83_16970</name>
</gene>
<keyword evidence="1" id="KW-0805">Transcription regulation</keyword>
<dbReference type="InterPro" id="IPR036390">
    <property type="entry name" value="WH_DNA-bd_sf"/>
</dbReference>
<dbReference type="InterPro" id="IPR051081">
    <property type="entry name" value="HTH_MetalResp_TranReg"/>
</dbReference>
<proteinExistence type="predicted"/>
<dbReference type="SUPFAM" id="SSF46785">
    <property type="entry name" value="Winged helix' DNA-binding domain"/>
    <property type="match status" value="1"/>
</dbReference>
<feature type="domain" description="HTH arsR-type" evidence="4">
    <location>
        <begin position="1"/>
        <end position="90"/>
    </location>
</feature>
<organism evidence="5 6">
    <name type="scientific">Fusibacter paucivorans</name>
    <dbReference type="NCBI Taxonomy" id="76009"/>
    <lineage>
        <taxon>Bacteria</taxon>
        <taxon>Bacillati</taxon>
        <taxon>Bacillota</taxon>
        <taxon>Clostridia</taxon>
        <taxon>Eubacteriales</taxon>
        <taxon>Eubacteriales Family XII. Incertae Sedis</taxon>
        <taxon>Fusibacter</taxon>
    </lineage>
</organism>
<dbReference type="PANTHER" id="PTHR33154">
    <property type="entry name" value="TRANSCRIPTIONAL REGULATOR, ARSR FAMILY"/>
    <property type="match status" value="1"/>
</dbReference>
<dbReference type="RefSeq" id="WP_213238244.1">
    <property type="nucleotide sequence ID" value="NZ_JAHBCL010000038.1"/>
</dbReference>
<dbReference type="NCBIfam" id="NF033788">
    <property type="entry name" value="HTH_metalloreg"/>
    <property type="match status" value="1"/>
</dbReference>
<evidence type="ECO:0000256" key="1">
    <source>
        <dbReference type="ARBA" id="ARBA00023015"/>
    </source>
</evidence>
<dbReference type="Proteomes" id="UP000746471">
    <property type="component" value="Unassembled WGS sequence"/>
</dbReference>
<keyword evidence="3" id="KW-0804">Transcription</keyword>
<dbReference type="Pfam" id="PF01022">
    <property type="entry name" value="HTH_5"/>
    <property type="match status" value="1"/>
</dbReference>
<evidence type="ECO:0000313" key="5">
    <source>
        <dbReference type="EMBL" id="MBS7528384.1"/>
    </source>
</evidence>
<evidence type="ECO:0000313" key="6">
    <source>
        <dbReference type="Proteomes" id="UP000746471"/>
    </source>
</evidence>
<keyword evidence="2" id="KW-0238">DNA-binding</keyword>